<evidence type="ECO:0000313" key="3">
    <source>
        <dbReference type="Proteomes" id="UP000008808"/>
    </source>
</evidence>
<dbReference type="HOGENOM" id="CLU_124984_0_0_5"/>
<feature type="chain" id="PRO_5004213172" description="DUF4402 domain-containing protein" evidence="1">
    <location>
        <begin position="20"/>
        <end position="164"/>
    </location>
</feature>
<evidence type="ECO:0000256" key="1">
    <source>
        <dbReference type="SAM" id="SignalP"/>
    </source>
</evidence>
<dbReference type="STRING" id="314225.ELI_10125"/>
<sequence length="164" mass="15555">MKKIALVAALAAFSVPAVAAPGDTDNATGTATAEIVAPISITHDAGASLSFGTLTAGNGGTIAVSPAGTAGTPTGEVRLLAGSTVSADGFSVSGEDGRSYSITVGGGTVTSGTNNMSFTTSASKASGSLTGGSDTFSVGGTLTVGANQAVGSYSGSYTATVTYN</sequence>
<reference evidence="3" key="1">
    <citation type="journal article" date="2009" name="J. Bacteriol.">
        <title>Complete genome sequence of Erythrobacter litoralis HTCC2594.</title>
        <authorList>
            <person name="Oh H.M."/>
            <person name="Giovannoni S.J."/>
            <person name="Ferriera S."/>
            <person name="Johnson J."/>
            <person name="Cho J.C."/>
        </authorList>
    </citation>
    <scope>NUCLEOTIDE SEQUENCE [LARGE SCALE GENOMIC DNA]</scope>
    <source>
        <strain evidence="3">HTCC2594</strain>
    </source>
</reference>
<proteinExistence type="predicted"/>
<dbReference type="AlphaFoldDB" id="Q2N874"/>
<evidence type="ECO:0008006" key="4">
    <source>
        <dbReference type="Google" id="ProtNLM"/>
    </source>
</evidence>
<keyword evidence="1" id="KW-0732">Signal</keyword>
<gene>
    <name evidence="2" type="ordered locus">ELI_10125</name>
</gene>
<dbReference type="KEGG" id="eli:ELI_10125"/>
<dbReference type="eggNOG" id="ENOG5033E5M">
    <property type="taxonomic scope" value="Bacteria"/>
</dbReference>
<keyword evidence="3" id="KW-1185">Reference proteome</keyword>
<accession>Q2N874</accession>
<feature type="signal peptide" evidence="1">
    <location>
        <begin position="1"/>
        <end position="19"/>
    </location>
</feature>
<dbReference type="Pfam" id="PF14352">
    <property type="entry name" value="DUF4402"/>
    <property type="match status" value="1"/>
</dbReference>
<protein>
    <recommendedName>
        <fullName evidence="4">DUF4402 domain-containing protein</fullName>
    </recommendedName>
</protein>
<dbReference type="RefSeq" id="WP_011414944.1">
    <property type="nucleotide sequence ID" value="NC_007722.1"/>
</dbReference>
<evidence type="ECO:0000313" key="2">
    <source>
        <dbReference type="EMBL" id="ABC64117.1"/>
    </source>
</evidence>
<dbReference type="EMBL" id="CP000157">
    <property type="protein sequence ID" value="ABC64117.1"/>
    <property type="molecule type" value="Genomic_DNA"/>
</dbReference>
<dbReference type="Proteomes" id="UP000008808">
    <property type="component" value="Chromosome"/>
</dbReference>
<name>Q2N874_ERYLH</name>
<organism evidence="2 3">
    <name type="scientific">Erythrobacter litoralis (strain HTCC2594)</name>
    <dbReference type="NCBI Taxonomy" id="314225"/>
    <lineage>
        <taxon>Bacteria</taxon>
        <taxon>Pseudomonadati</taxon>
        <taxon>Pseudomonadota</taxon>
        <taxon>Alphaproteobacteria</taxon>
        <taxon>Sphingomonadales</taxon>
        <taxon>Erythrobacteraceae</taxon>
        <taxon>Erythrobacter/Porphyrobacter group</taxon>
        <taxon>Erythrobacter</taxon>
    </lineage>
</organism>
<dbReference type="InterPro" id="IPR025514">
    <property type="entry name" value="DUF4402"/>
</dbReference>